<reference evidence="4 5" key="1">
    <citation type="submission" date="2016-02" db="EMBL/GenBank/DDBJ databases">
        <authorList>
            <person name="Teng J.L."/>
            <person name="Tang Y."/>
            <person name="Huang Y."/>
            <person name="Guo F."/>
            <person name="Wei W."/>
            <person name="Chen J.H."/>
            <person name="Wong S.Y."/>
            <person name="Lau S.K."/>
            <person name="Woo P.C."/>
        </authorList>
    </citation>
    <scope>NUCLEOTIDE SEQUENCE [LARGE SCALE GENOMIC DNA]</scope>
    <source>
        <strain evidence="4 5">JCM 13375</strain>
    </source>
</reference>
<name>A0A137ZHY2_9ACTN</name>
<evidence type="ECO:0000256" key="1">
    <source>
        <dbReference type="ARBA" id="ARBA00023125"/>
    </source>
</evidence>
<keyword evidence="5" id="KW-1185">Reference proteome</keyword>
<dbReference type="PROSITE" id="PS50977">
    <property type="entry name" value="HTH_TETR_2"/>
    <property type="match status" value="1"/>
</dbReference>
<feature type="domain" description="HTH tetR-type" evidence="3">
    <location>
        <begin position="17"/>
        <end position="77"/>
    </location>
</feature>
<dbReference type="InterPro" id="IPR036271">
    <property type="entry name" value="Tet_transcr_reg_TetR-rel_C_sf"/>
</dbReference>
<sequence length="190" mass="20808">MHPHCYDRRVPKQVDHAERRAEIDAVVWTIIAEEGIAAVTLRRIATRGDISMGRIQHYFPTRSAILRHALTSYLALAAWAHPVPDDPCEALLTLLTHAIPGDDTQRLGAKVWYAYLAEAITDPGLREIVREALRGTEDLATALLDGDRDRARLLLAAADGYVYRTLIGLVPAAVADAAIRGLIEVSRGSG</sequence>
<dbReference type="Gene3D" id="1.10.357.10">
    <property type="entry name" value="Tetracycline Repressor, domain 2"/>
    <property type="match status" value="1"/>
</dbReference>
<evidence type="ECO:0000256" key="2">
    <source>
        <dbReference type="PROSITE-ProRule" id="PRU00335"/>
    </source>
</evidence>
<protein>
    <recommendedName>
        <fullName evidence="3">HTH tetR-type domain-containing protein</fullName>
    </recommendedName>
</protein>
<feature type="DNA-binding region" description="H-T-H motif" evidence="2">
    <location>
        <begin position="40"/>
        <end position="59"/>
    </location>
</feature>
<dbReference type="EMBL" id="LSRE01000016">
    <property type="protein sequence ID" value="KXO97795.1"/>
    <property type="molecule type" value="Genomic_DNA"/>
</dbReference>
<dbReference type="SUPFAM" id="SSF46689">
    <property type="entry name" value="Homeodomain-like"/>
    <property type="match status" value="1"/>
</dbReference>
<dbReference type="InterPro" id="IPR001647">
    <property type="entry name" value="HTH_TetR"/>
</dbReference>
<organism evidence="4 5">
    <name type="scientific">Tsukamurella pseudospumae</name>
    <dbReference type="NCBI Taxonomy" id="239498"/>
    <lineage>
        <taxon>Bacteria</taxon>
        <taxon>Bacillati</taxon>
        <taxon>Actinomycetota</taxon>
        <taxon>Actinomycetes</taxon>
        <taxon>Mycobacteriales</taxon>
        <taxon>Tsukamurellaceae</taxon>
        <taxon>Tsukamurella</taxon>
    </lineage>
</organism>
<evidence type="ECO:0000313" key="4">
    <source>
        <dbReference type="EMBL" id="KXO97795.1"/>
    </source>
</evidence>
<dbReference type="InterPro" id="IPR009057">
    <property type="entry name" value="Homeodomain-like_sf"/>
</dbReference>
<dbReference type="Pfam" id="PF17940">
    <property type="entry name" value="TetR_C_31"/>
    <property type="match status" value="1"/>
</dbReference>
<dbReference type="SUPFAM" id="SSF48498">
    <property type="entry name" value="Tetracyclin repressor-like, C-terminal domain"/>
    <property type="match status" value="1"/>
</dbReference>
<accession>A0A137ZHY2</accession>
<proteinExistence type="predicted"/>
<keyword evidence="1 2" id="KW-0238">DNA-binding</keyword>
<gene>
    <name evidence="4" type="ORF">AXK61_21505</name>
</gene>
<comment type="caution">
    <text evidence="4">The sequence shown here is derived from an EMBL/GenBank/DDBJ whole genome shotgun (WGS) entry which is preliminary data.</text>
</comment>
<evidence type="ECO:0000259" key="3">
    <source>
        <dbReference type="PROSITE" id="PS50977"/>
    </source>
</evidence>
<dbReference type="InterPro" id="IPR041583">
    <property type="entry name" value="TetR_C_31"/>
</dbReference>
<evidence type="ECO:0000313" key="5">
    <source>
        <dbReference type="Proteomes" id="UP000070409"/>
    </source>
</evidence>
<dbReference type="Proteomes" id="UP000070409">
    <property type="component" value="Unassembled WGS sequence"/>
</dbReference>